<sequence length="120" mass="13102">MKKVVGSALAAGGPFKGRLSGAAPLMRKHTLRREGGRVPDATCGKKALFHYTEARGTIFSPATRVSPSISLPVRARLSGRLLWGSPERERSGGRPFARRRCREVNEAGGKGWITPERRHV</sequence>
<dbReference type="AlphaFoldDB" id="A0AAD7SPL0"/>
<dbReference type="EMBL" id="JAINUG010000045">
    <property type="protein sequence ID" value="KAJ8405978.1"/>
    <property type="molecule type" value="Genomic_DNA"/>
</dbReference>
<evidence type="ECO:0000313" key="2">
    <source>
        <dbReference type="Proteomes" id="UP001221898"/>
    </source>
</evidence>
<accession>A0AAD7SPL0</accession>
<protein>
    <submittedName>
        <fullName evidence="1">Uncharacterized protein</fullName>
    </submittedName>
</protein>
<dbReference type="Proteomes" id="UP001221898">
    <property type="component" value="Unassembled WGS sequence"/>
</dbReference>
<evidence type="ECO:0000313" key="1">
    <source>
        <dbReference type="EMBL" id="KAJ8405978.1"/>
    </source>
</evidence>
<comment type="caution">
    <text evidence="1">The sequence shown here is derived from an EMBL/GenBank/DDBJ whole genome shotgun (WGS) entry which is preliminary data.</text>
</comment>
<proteinExistence type="predicted"/>
<gene>
    <name evidence="1" type="ORF">AAFF_G00308660</name>
</gene>
<keyword evidence="2" id="KW-1185">Reference proteome</keyword>
<reference evidence="1" key="1">
    <citation type="journal article" date="2023" name="Science">
        <title>Genome structures resolve the early diversification of teleost fishes.</title>
        <authorList>
            <person name="Parey E."/>
            <person name="Louis A."/>
            <person name="Montfort J."/>
            <person name="Bouchez O."/>
            <person name="Roques C."/>
            <person name="Iampietro C."/>
            <person name="Lluch J."/>
            <person name="Castinel A."/>
            <person name="Donnadieu C."/>
            <person name="Desvignes T."/>
            <person name="Floi Bucao C."/>
            <person name="Jouanno E."/>
            <person name="Wen M."/>
            <person name="Mejri S."/>
            <person name="Dirks R."/>
            <person name="Jansen H."/>
            <person name="Henkel C."/>
            <person name="Chen W.J."/>
            <person name="Zahm M."/>
            <person name="Cabau C."/>
            <person name="Klopp C."/>
            <person name="Thompson A.W."/>
            <person name="Robinson-Rechavi M."/>
            <person name="Braasch I."/>
            <person name="Lecointre G."/>
            <person name="Bobe J."/>
            <person name="Postlethwait J.H."/>
            <person name="Berthelot C."/>
            <person name="Roest Crollius H."/>
            <person name="Guiguen Y."/>
        </authorList>
    </citation>
    <scope>NUCLEOTIDE SEQUENCE</scope>
    <source>
        <strain evidence="1">NC1722</strain>
    </source>
</reference>
<organism evidence="1 2">
    <name type="scientific">Aldrovandia affinis</name>
    <dbReference type="NCBI Taxonomy" id="143900"/>
    <lineage>
        <taxon>Eukaryota</taxon>
        <taxon>Metazoa</taxon>
        <taxon>Chordata</taxon>
        <taxon>Craniata</taxon>
        <taxon>Vertebrata</taxon>
        <taxon>Euteleostomi</taxon>
        <taxon>Actinopterygii</taxon>
        <taxon>Neopterygii</taxon>
        <taxon>Teleostei</taxon>
        <taxon>Notacanthiformes</taxon>
        <taxon>Halosauridae</taxon>
        <taxon>Aldrovandia</taxon>
    </lineage>
</organism>
<name>A0AAD7SPL0_9TELE</name>